<gene>
    <name evidence="3" type="ORF">FF098_012490</name>
    <name evidence="2" type="ORF">GCM10011355_25090</name>
</gene>
<dbReference type="EMBL" id="VCJR02000002">
    <property type="protein sequence ID" value="NHK28730.1"/>
    <property type="molecule type" value="Genomic_DNA"/>
</dbReference>
<reference evidence="2" key="3">
    <citation type="submission" date="2020-09" db="EMBL/GenBank/DDBJ databases">
        <authorList>
            <person name="Sun Q."/>
            <person name="Zhou Y."/>
        </authorList>
    </citation>
    <scope>NUCLEOTIDE SEQUENCE</scope>
    <source>
        <strain evidence="2">CGMCC 1.14984</strain>
    </source>
</reference>
<dbReference type="EMBL" id="BMGZ01000002">
    <property type="protein sequence ID" value="GGH99347.1"/>
    <property type="molecule type" value="Genomic_DNA"/>
</dbReference>
<accession>A0A8J3ERZ5</accession>
<evidence type="ECO:0000313" key="5">
    <source>
        <dbReference type="Proteomes" id="UP000818603"/>
    </source>
</evidence>
<keyword evidence="5" id="KW-1185">Reference proteome</keyword>
<dbReference type="RefSeq" id="WP_155140977.1">
    <property type="nucleotide sequence ID" value="NZ_BMGZ01000002.1"/>
</dbReference>
<reference evidence="2" key="1">
    <citation type="journal article" date="2014" name="Int. J. Syst. Evol. Microbiol.">
        <title>Complete genome sequence of Corynebacterium casei LMG S-19264T (=DSM 44701T), isolated from a smear-ripened cheese.</title>
        <authorList>
            <consortium name="US DOE Joint Genome Institute (JGI-PGF)"/>
            <person name="Walter F."/>
            <person name="Albersmeier A."/>
            <person name="Kalinowski J."/>
            <person name="Ruckert C."/>
        </authorList>
    </citation>
    <scope>NUCLEOTIDE SEQUENCE</scope>
    <source>
        <strain evidence="2">CGMCC 1.14984</strain>
    </source>
</reference>
<evidence type="ECO:0000256" key="1">
    <source>
        <dbReference type="SAM" id="MobiDB-lite"/>
    </source>
</evidence>
<feature type="region of interest" description="Disordered" evidence="1">
    <location>
        <begin position="43"/>
        <end position="89"/>
    </location>
</feature>
<reference evidence="3 5" key="2">
    <citation type="submission" date="2020-02" db="EMBL/GenBank/DDBJ databases">
        <title>Genome sequence of Parvularcula flava strain NH6-79.</title>
        <authorList>
            <person name="Abdul Karim M.H."/>
            <person name="Lam M.Q."/>
            <person name="Chen S.J."/>
            <person name="Yahya A."/>
            <person name="Shahir S."/>
            <person name="Shamsir M.S."/>
            <person name="Chong C.S."/>
        </authorList>
    </citation>
    <scope>NUCLEOTIDE SEQUENCE [LARGE SCALE GENOMIC DNA]</scope>
    <source>
        <strain evidence="3 5">NH6-79</strain>
    </source>
</reference>
<proteinExistence type="predicted"/>
<dbReference type="Proteomes" id="UP000818603">
    <property type="component" value="Unassembled WGS sequence"/>
</dbReference>
<evidence type="ECO:0000313" key="4">
    <source>
        <dbReference type="Proteomes" id="UP000621856"/>
    </source>
</evidence>
<dbReference type="Proteomes" id="UP000621856">
    <property type="component" value="Unassembled WGS sequence"/>
</dbReference>
<feature type="compositionally biased region" description="Acidic residues" evidence="1">
    <location>
        <begin position="56"/>
        <end position="89"/>
    </location>
</feature>
<comment type="caution">
    <text evidence="2">The sequence shown here is derived from an EMBL/GenBank/DDBJ whole genome shotgun (WGS) entry which is preliminary data.</text>
</comment>
<name>A0A8J3ERZ5_9PROT</name>
<dbReference type="AlphaFoldDB" id="A0A8J3ERZ5"/>
<evidence type="ECO:0000313" key="3">
    <source>
        <dbReference type="EMBL" id="NHK28730.1"/>
    </source>
</evidence>
<organism evidence="2 4">
    <name type="scientific">Aquisalinus luteolus</name>
    <dbReference type="NCBI Taxonomy" id="1566827"/>
    <lineage>
        <taxon>Bacteria</taxon>
        <taxon>Pseudomonadati</taxon>
        <taxon>Pseudomonadota</taxon>
        <taxon>Alphaproteobacteria</taxon>
        <taxon>Parvularculales</taxon>
        <taxon>Parvularculaceae</taxon>
        <taxon>Aquisalinus</taxon>
    </lineage>
</organism>
<protein>
    <submittedName>
        <fullName evidence="2">Uncharacterized protein</fullName>
    </submittedName>
</protein>
<evidence type="ECO:0000313" key="2">
    <source>
        <dbReference type="EMBL" id="GGH99347.1"/>
    </source>
</evidence>
<sequence length="89" mass="9645">MGRLFAVILVVVIVAGAWMYFTDTDIENGEIAFVGPEVTRTGTQELSVDIPTYDVDAPDDDANGEEDEVVDDDGVNIPNDDDAGEPEKR</sequence>